<evidence type="ECO:0000313" key="14">
    <source>
        <dbReference type="EMBL" id="NML47204.1"/>
    </source>
</evidence>
<dbReference type="Proteomes" id="UP000541185">
    <property type="component" value="Unassembled WGS sequence"/>
</dbReference>
<evidence type="ECO:0000256" key="10">
    <source>
        <dbReference type="ARBA" id="ARBA00023136"/>
    </source>
</evidence>
<dbReference type="PANTHER" id="PTHR45436:SF4">
    <property type="entry name" value="SENSOR PROTEIN PHOQ"/>
    <property type="match status" value="1"/>
</dbReference>
<dbReference type="RefSeq" id="WP_169421491.1">
    <property type="nucleotide sequence ID" value="NZ_JABBFX010000003.1"/>
</dbReference>
<keyword evidence="4" id="KW-0597">Phosphoprotein</keyword>
<dbReference type="EMBL" id="JABBFX010000003">
    <property type="protein sequence ID" value="NML47204.1"/>
    <property type="molecule type" value="Genomic_DNA"/>
</dbReference>
<comment type="subcellular location">
    <subcellularLocation>
        <location evidence="2">Membrane</location>
    </subcellularLocation>
</comment>
<dbReference type="InterPro" id="IPR005467">
    <property type="entry name" value="His_kinase_dom"/>
</dbReference>
<dbReference type="EC" id="2.7.13.3" evidence="3"/>
<feature type="transmembrane region" description="Helical" evidence="11">
    <location>
        <begin position="171"/>
        <end position="190"/>
    </location>
</feature>
<keyword evidence="9" id="KW-0902">Two-component regulatory system</keyword>
<dbReference type="InterPro" id="IPR036890">
    <property type="entry name" value="HATPase_C_sf"/>
</dbReference>
<dbReference type="Gene3D" id="3.30.565.10">
    <property type="entry name" value="Histidine kinase-like ATPase, C-terminal domain"/>
    <property type="match status" value="1"/>
</dbReference>
<dbReference type="Gene3D" id="1.10.287.130">
    <property type="match status" value="1"/>
</dbReference>
<dbReference type="InterPro" id="IPR003594">
    <property type="entry name" value="HATPase_dom"/>
</dbReference>
<feature type="domain" description="HAMP" evidence="13">
    <location>
        <begin position="191"/>
        <end position="242"/>
    </location>
</feature>
<comment type="caution">
    <text evidence="14">The sequence shown here is derived from an EMBL/GenBank/DDBJ whole genome shotgun (WGS) entry which is preliminary data.</text>
</comment>
<evidence type="ECO:0000256" key="1">
    <source>
        <dbReference type="ARBA" id="ARBA00000085"/>
    </source>
</evidence>
<keyword evidence="5" id="KW-0808">Transferase</keyword>
<dbReference type="InterPro" id="IPR003660">
    <property type="entry name" value="HAMP_dom"/>
</dbReference>
<evidence type="ECO:0000256" key="4">
    <source>
        <dbReference type="ARBA" id="ARBA00022553"/>
    </source>
</evidence>
<evidence type="ECO:0000259" key="13">
    <source>
        <dbReference type="PROSITE" id="PS50885"/>
    </source>
</evidence>
<dbReference type="Pfam" id="PF02518">
    <property type="entry name" value="HATPase_c"/>
    <property type="match status" value="1"/>
</dbReference>
<gene>
    <name evidence="14" type="ORF">HHL11_25885</name>
</gene>
<evidence type="ECO:0000256" key="2">
    <source>
        <dbReference type="ARBA" id="ARBA00004370"/>
    </source>
</evidence>
<organism evidence="14 15">
    <name type="scientific">Ramlibacter agri</name>
    <dbReference type="NCBI Taxonomy" id="2728837"/>
    <lineage>
        <taxon>Bacteria</taxon>
        <taxon>Pseudomonadati</taxon>
        <taxon>Pseudomonadota</taxon>
        <taxon>Betaproteobacteria</taxon>
        <taxon>Burkholderiales</taxon>
        <taxon>Comamonadaceae</taxon>
        <taxon>Ramlibacter</taxon>
    </lineage>
</organism>
<dbReference type="InterPro" id="IPR003661">
    <property type="entry name" value="HisK_dim/P_dom"/>
</dbReference>
<keyword evidence="15" id="KW-1185">Reference proteome</keyword>
<protein>
    <recommendedName>
        <fullName evidence="3">histidine kinase</fullName>
        <ecNumber evidence="3">2.7.13.3</ecNumber>
    </recommendedName>
</protein>
<evidence type="ECO:0000259" key="12">
    <source>
        <dbReference type="PROSITE" id="PS50109"/>
    </source>
</evidence>
<accession>A0A848H9N8</accession>
<dbReference type="InterPro" id="IPR004358">
    <property type="entry name" value="Sig_transdc_His_kin-like_C"/>
</dbReference>
<dbReference type="PANTHER" id="PTHR45436">
    <property type="entry name" value="SENSOR HISTIDINE KINASE YKOH"/>
    <property type="match status" value="1"/>
</dbReference>
<dbReference type="Pfam" id="PF00672">
    <property type="entry name" value="HAMP"/>
    <property type="match status" value="1"/>
</dbReference>
<dbReference type="GO" id="GO:0005524">
    <property type="term" value="F:ATP binding"/>
    <property type="evidence" value="ECO:0007669"/>
    <property type="project" value="UniProtKB-KW"/>
</dbReference>
<dbReference type="PROSITE" id="PS50885">
    <property type="entry name" value="HAMP"/>
    <property type="match status" value="1"/>
</dbReference>
<name>A0A848H9N8_9BURK</name>
<keyword evidence="10 11" id="KW-0472">Membrane</keyword>
<dbReference type="CDD" id="cd00082">
    <property type="entry name" value="HisKA"/>
    <property type="match status" value="1"/>
</dbReference>
<evidence type="ECO:0000256" key="11">
    <source>
        <dbReference type="SAM" id="Phobius"/>
    </source>
</evidence>
<keyword evidence="8 11" id="KW-1133">Transmembrane helix</keyword>
<evidence type="ECO:0000256" key="8">
    <source>
        <dbReference type="ARBA" id="ARBA00022989"/>
    </source>
</evidence>
<dbReference type="PROSITE" id="PS50109">
    <property type="entry name" value="HIS_KIN"/>
    <property type="match status" value="1"/>
</dbReference>
<dbReference type="SMART" id="SM00387">
    <property type="entry name" value="HATPase_c"/>
    <property type="match status" value="1"/>
</dbReference>
<dbReference type="CDD" id="cd06225">
    <property type="entry name" value="HAMP"/>
    <property type="match status" value="1"/>
</dbReference>
<feature type="domain" description="Histidine kinase" evidence="12">
    <location>
        <begin position="250"/>
        <end position="445"/>
    </location>
</feature>
<sequence length="445" mass="48841">MKPGYSIRARLLLGAALVLLLFMAGAGIAVQRAHTDSVRTAHYDRLQATVYLLLAGAELDDAGRLQLPAELAEPKLSVPGSGLYAGIYNVDQNETWRSASTVGVEPPLVMRKGQPGEWVYDTMEAPNGRKYLAVTYNVRWSVRNRAAPLVLVVLEDQRGLKREVAVFARTLWSWLGGAALLLLLAQLLLLRWGLSPLRAVAQEIRRIEAGDQERVEGRYPDEISGLTENLNALIQQERVRQTRYKEALSFLAHSLKTPLAVLRNALGEPAELPAVVEQQVRRMDDIVQHQLGRAAAGGAARFAPAIAIAPVLERVREALGKVYAEKGLDFTIACAPELQWRIDQGDLFEMMGNLMDNAAKWARSRVEVRATREAGQLRITVDDDGPGFSDTTSVLQLHVRGDERVPGHGVGLAVVNELVGSYHGELELRRAPLGGGRVEVCLPSR</sequence>
<dbReference type="GO" id="GO:0000155">
    <property type="term" value="F:phosphorelay sensor kinase activity"/>
    <property type="evidence" value="ECO:0007669"/>
    <property type="project" value="InterPro"/>
</dbReference>
<evidence type="ECO:0000256" key="9">
    <source>
        <dbReference type="ARBA" id="ARBA00023012"/>
    </source>
</evidence>
<keyword evidence="6 11" id="KW-0812">Transmembrane</keyword>
<proteinExistence type="predicted"/>
<dbReference type="GO" id="GO:0005886">
    <property type="term" value="C:plasma membrane"/>
    <property type="evidence" value="ECO:0007669"/>
    <property type="project" value="TreeGrafter"/>
</dbReference>
<dbReference type="SUPFAM" id="SSF55874">
    <property type="entry name" value="ATPase domain of HSP90 chaperone/DNA topoisomerase II/histidine kinase"/>
    <property type="match status" value="1"/>
</dbReference>
<dbReference type="InterPro" id="IPR050428">
    <property type="entry name" value="TCS_sensor_his_kinase"/>
</dbReference>
<reference evidence="14 15" key="1">
    <citation type="submission" date="2020-04" db="EMBL/GenBank/DDBJ databases">
        <title>Ramlibacter sp. G-1-2-2 isolated from soil.</title>
        <authorList>
            <person name="Dahal R.H."/>
        </authorList>
    </citation>
    <scope>NUCLEOTIDE SEQUENCE [LARGE SCALE GENOMIC DNA]</scope>
    <source>
        <strain evidence="14 15">G-1-2-2</strain>
    </source>
</reference>
<evidence type="ECO:0000256" key="3">
    <source>
        <dbReference type="ARBA" id="ARBA00012438"/>
    </source>
</evidence>
<evidence type="ECO:0000256" key="5">
    <source>
        <dbReference type="ARBA" id="ARBA00022679"/>
    </source>
</evidence>
<comment type="catalytic activity">
    <reaction evidence="1">
        <text>ATP + protein L-histidine = ADP + protein N-phospho-L-histidine.</text>
        <dbReference type="EC" id="2.7.13.3"/>
    </reaction>
</comment>
<evidence type="ECO:0000313" key="15">
    <source>
        <dbReference type="Proteomes" id="UP000541185"/>
    </source>
</evidence>
<evidence type="ECO:0000256" key="6">
    <source>
        <dbReference type="ARBA" id="ARBA00022692"/>
    </source>
</evidence>
<evidence type="ECO:0000256" key="7">
    <source>
        <dbReference type="ARBA" id="ARBA00022777"/>
    </source>
</evidence>
<dbReference type="PRINTS" id="PR00344">
    <property type="entry name" value="BCTRLSENSOR"/>
</dbReference>
<keyword evidence="7" id="KW-0418">Kinase</keyword>
<dbReference type="AlphaFoldDB" id="A0A848H9N8"/>